<keyword evidence="6" id="KW-0456">Lyase</keyword>
<evidence type="ECO:0000256" key="3">
    <source>
        <dbReference type="ARBA" id="ARBA00023014"/>
    </source>
</evidence>
<dbReference type="SFLD" id="SFLDS00029">
    <property type="entry name" value="Radical_SAM"/>
    <property type="match status" value="1"/>
</dbReference>
<dbReference type="NCBIfam" id="NF033668">
    <property type="entry name" value="rSAM_PA0069"/>
    <property type="match status" value="1"/>
</dbReference>
<keyword evidence="2" id="KW-0408">Iron</keyword>
<dbReference type="SMART" id="SM00729">
    <property type="entry name" value="Elp3"/>
    <property type="match status" value="1"/>
</dbReference>
<evidence type="ECO:0000256" key="1">
    <source>
        <dbReference type="ARBA" id="ARBA00022723"/>
    </source>
</evidence>
<keyword evidence="1" id="KW-0479">Metal-binding</keyword>
<feature type="region of interest" description="Disordered" evidence="4">
    <location>
        <begin position="1"/>
        <end position="22"/>
    </location>
</feature>
<keyword evidence="3" id="KW-0411">Iron-sulfur</keyword>
<dbReference type="CDD" id="cd01335">
    <property type="entry name" value="Radical_SAM"/>
    <property type="match status" value="1"/>
</dbReference>
<name>A0A0L1JM12_9RHOB</name>
<dbReference type="STRING" id="1317121.ATO11_15095"/>
<dbReference type="InterPro" id="IPR058240">
    <property type="entry name" value="rSAM_sf"/>
</dbReference>
<evidence type="ECO:0000313" key="7">
    <source>
        <dbReference type="Proteomes" id="UP000036938"/>
    </source>
</evidence>
<dbReference type="Gene3D" id="3.80.30.30">
    <property type="match status" value="1"/>
</dbReference>
<dbReference type="AlphaFoldDB" id="A0A0L1JM12"/>
<dbReference type="EMBL" id="AQQZ01000007">
    <property type="protein sequence ID" value="KNG92796.1"/>
    <property type="molecule type" value="Genomic_DNA"/>
</dbReference>
<dbReference type="GO" id="GO:0016829">
    <property type="term" value="F:lyase activity"/>
    <property type="evidence" value="ECO:0007669"/>
    <property type="project" value="UniProtKB-KW"/>
</dbReference>
<reference evidence="6 7" key="1">
    <citation type="journal article" date="2015" name="Int. J. Syst. Evol. Microbiol.">
        <title>Aestuariivita atlantica sp. nov., isolated from deep sea sediment of the Atlantic Ocean.</title>
        <authorList>
            <person name="Li G."/>
            <person name="Lai Q."/>
            <person name="Du Y."/>
            <person name="Liu X."/>
            <person name="Sun F."/>
            <person name="Shao Z."/>
        </authorList>
    </citation>
    <scope>NUCLEOTIDE SEQUENCE [LARGE SCALE GENOMIC DNA]</scope>
    <source>
        <strain evidence="6 7">22II-S11-z3</strain>
    </source>
</reference>
<dbReference type="GO" id="GO:0051536">
    <property type="term" value="F:iron-sulfur cluster binding"/>
    <property type="evidence" value="ECO:0007669"/>
    <property type="project" value="UniProtKB-KW"/>
</dbReference>
<feature type="domain" description="Radical SAM core" evidence="5">
    <location>
        <begin position="62"/>
        <end position="302"/>
    </location>
</feature>
<accession>A0A0L1JM12</accession>
<dbReference type="Proteomes" id="UP000036938">
    <property type="component" value="Unassembled WGS sequence"/>
</dbReference>
<dbReference type="PROSITE" id="PS51918">
    <property type="entry name" value="RADICAL_SAM"/>
    <property type="match status" value="1"/>
</dbReference>
<dbReference type="RefSeq" id="WP_050531741.1">
    <property type="nucleotide sequence ID" value="NZ_AQQZ01000007.1"/>
</dbReference>
<dbReference type="PANTHER" id="PTHR43432">
    <property type="entry name" value="SLR0285 PROTEIN"/>
    <property type="match status" value="1"/>
</dbReference>
<proteinExistence type="predicted"/>
<comment type="caution">
    <text evidence="6">The sequence shown here is derived from an EMBL/GenBank/DDBJ whole genome shotgun (WGS) entry which is preliminary data.</text>
</comment>
<dbReference type="SFLD" id="SFLDG01084">
    <property type="entry name" value="Uncharacterised_Radical_SAM_Su"/>
    <property type="match status" value="1"/>
</dbReference>
<dbReference type="Pfam" id="PF04055">
    <property type="entry name" value="Radical_SAM"/>
    <property type="match status" value="1"/>
</dbReference>
<dbReference type="SUPFAM" id="SSF102114">
    <property type="entry name" value="Radical SAM enzymes"/>
    <property type="match status" value="1"/>
</dbReference>
<dbReference type="GO" id="GO:0046872">
    <property type="term" value="F:metal ion binding"/>
    <property type="evidence" value="ECO:0007669"/>
    <property type="project" value="UniProtKB-KW"/>
</dbReference>
<dbReference type="PATRIC" id="fig|1317121.7.peg.3742"/>
<sequence>MTQPPDAIDPARRRARGAVSNAPGRFDLAREAVDDGWDREEDLPPFRTEVSVEHPRRVITRNTSPDLSFDRAINPYRGCEHGCVYCFARPTHAYLGLSAGLDFETRLVAKDGAAEVLEAELRKPSYRADVLALGTATDPYQPEERDRRLTREVLKVLARARHPVAIVTKGTLIERDIDLLGPMAAEGLVRVGMSITTLDARLARAMEPRCPTPARRLAAVQRLSEAGVPVRVMTSPIVPGLTDHEVEALLAAAAKAGAVGASWVMLRLPREVSPLFREWLEEHVPDRAARVMARVREMHGGQDYDARWGHRLRGEGHYAQMIAARWRRAARANGLDIRLPPLRTDLFRRPERAGDQLSLFDVG</sequence>
<evidence type="ECO:0000259" key="5">
    <source>
        <dbReference type="PROSITE" id="PS51918"/>
    </source>
</evidence>
<evidence type="ECO:0000256" key="4">
    <source>
        <dbReference type="SAM" id="MobiDB-lite"/>
    </source>
</evidence>
<dbReference type="InterPro" id="IPR006638">
    <property type="entry name" value="Elp3/MiaA/NifB-like_rSAM"/>
</dbReference>
<evidence type="ECO:0000313" key="6">
    <source>
        <dbReference type="EMBL" id="KNG92796.1"/>
    </source>
</evidence>
<protein>
    <submittedName>
        <fullName evidence="6">DNA repair photolyase</fullName>
    </submittedName>
</protein>
<dbReference type="OrthoDB" id="9785699at2"/>
<organism evidence="6 7">
    <name type="scientific">Pseudaestuariivita atlantica</name>
    <dbReference type="NCBI Taxonomy" id="1317121"/>
    <lineage>
        <taxon>Bacteria</taxon>
        <taxon>Pseudomonadati</taxon>
        <taxon>Pseudomonadota</taxon>
        <taxon>Alphaproteobacteria</taxon>
        <taxon>Rhodobacterales</taxon>
        <taxon>Paracoccaceae</taxon>
        <taxon>Pseudaestuariivita</taxon>
    </lineage>
</organism>
<keyword evidence="7" id="KW-1185">Reference proteome</keyword>
<evidence type="ECO:0000256" key="2">
    <source>
        <dbReference type="ARBA" id="ARBA00023004"/>
    </source>
</evidence>
<gene>
    <name evidence="6" type="ORF">ATO11_15095</name>
</gene>
<dbReference type="InterPro" id="IPR007197">
    <property type="entry name" value="rSAM"/>
</dbReference>
<dbReference type="InterPro" id="IPR040086">
    <property type="entry name" value="MJ0683-like"/>
</dbReference>
<dbReference type="PANTHER" id="PTHR43432:SF3">
    <property type="entry name" value="SLR0285 PROTEIN"/>
    <property type="match status" value="1"/>
</dbReference>